<dbReference type="RefSeq" id="WP_267676530.1">
    <property type="nucleotide sequence ID" value="NZ_CP113088.1"/>
</dbReference>
<dbReference type="Gene3D" id="3.40.50.150">
    <property type="entry name" value="Vaccinia Virus protein VP39"/>
    <property type="match status" value="1"/>
</dbReference>
<dbReference type="Pfam" id="PF13489">
    <property type="entry name" value="Methyltransf_23"/>
    <property type="match status" value="1"/>
</dbReference>
<reference evidence="1" key="1">
    <citation type="submission" date="2022-11" db="EMBL/GenBank/DDBJ databases">
        <title>Lacinutrix neustonica HL-RS19T sp. nov., isolated from the surface microlayer sample of brackish Lake Shihwa.</title>
        <authorList>
            <person name="Choi J.Y."/>
            <person name="Hwang C.Y."/>
        </authorList>
    </citation>
    <scope>NUCLEOTIDE SEQUENCE</scope>
    <source>
        <strain evidence="1">HL-RS19</strain>
    </source>
</reference>
<evidence type="ECO:0000313" key="1">
    <source>
        <dbReference type="EMBL" id="WAC01932.1"/>
    </source>
</evidence>
<sequence>MFKKEDNILEVGSGGLGFVQKLSREGYNITGLELNEHSIVKAKKQKLKVYAEPIQAFAKTHEQAFDVVCSFQVLEHISDVQSFVKAQIECLKPGGKLVICVPNNDAFIKHSEGGVLNFPPHHMGRWRPSSLKALEKVFDLKLVTFAYEPLQSYHKEWYIKSMTTYLQKYKFMRGVAKVLSLSNLIRYYTKVNSANIKGHSILAVYEKI</sequence>
<keyword evidence="1" id="KW-0489">Methyltransferase</keyword>
<dbReference type="GO" id="GO:0032259">
    <property type="term" value="P:methylation"/>
    <property type="evidence" value="ECO:0007669"/>
    <property type="project" value="UniProtKB-KW"/>
</dbReference>
<dbReference type="PANTHER" id="PTHR43861:SF6">
    <property type="entry name" value="METHYLTRANSFERASE TYPE 11"/>
    <property type="match status" value="1"/>
</dbReference>
<dbReference type="AlphaFoldDB" id="A0A9E8MWL4"/>
<accession>A0A9E8MWL4</accession>
<name>A0A9E8MWL4_9FLAO</name>
<dbReference type="SUPFAM" id="SSF53335">
    <property type="entry name" value="S-adenosyl-L-methionine-dependent methyltransferases"/>
    <property type="match status" value="1"/>
</dbReference>
<proteinExistence type="predicted"/>
<keyword evidence="1" id="KW-0808">Transferase</keyword>
<dbReference type="GO" id="GO:0008168">
    <property type="term" value="F:methyltransferase activity"/>
    <property type="evidence" value="ECO:0007669"/>
    <property type="project" value="UniProtKB-KW"/>
</dbReference>
<gene>
    <name evidence="1" type="ORF">N7U66_19135</name>
</gene>
<dbReference type="InterPro" id="IPR029063">
    <property type="entry name" value="SAM-dependent_MTases_sf"/>
</dbReference>
<protein>
    <submittedName>
        <fullName evidence="1">Class I SAM-dependent methyltransferase</fullName>
    </submittedName>
</protein>
<evidence type="ECO:0000313" key="2">
    <source>
        <dbReference type="Proteomes" id="UP001164705"/>
    </source>
</evidence>
<dbReference type="Proteomes" id="UP001164705">
    <property type="component" value="Chromosome"/>
</dbReference>
<dbReference type="PANTHER" id="PTHR43861">
    <property type="entry name" value="TRANS-ACONITATE 2-METHYLTRANSFERASE-RELATED"/>
    <property type="match status" value="1"/>
</dbReference>
<dbReference type="KEGG" id="lnu:N7U66_19135"/>
<keyword evidence="2" id="KW-1185">Reference proteome</keyword>
<organism evidence="1 2">
    <name type="scientific">Lacinutrix neustonica</name>
    <dbReference type="NCBI Taxonomy" id="2980107"/>
    <lineage>
        <taxon>Bacteria</taxon>
        <taxon>Pseudomonadati</taxon>
        <taxon>Bacteroidota</taxon>
        <taxon>Flavobacteriia</taxon>
        <taxon>Flavobacteriales</taxon>
        <taxon>Flavobacteriaceae</taxon>
        <taxon>Lacinutrix</taxon>
    </lineage>
</organism>
<dbReference type="CDD" id="cd02440">
    <property type="entry name" value="AdoMet_MTases"/>
    <property type="match status" value="1"/>
</dbReference>
<dbReference type="EMBL" id="CP113088">
    <property type="protein sequence ID" value="WAC01932.1"/>
    <property type="molecule type" value="Genomic_DNA"/>
</dbReference>